<dbReference type="PROSITE" id="PS51257">
    <property type="entry name" value="PROKAR_LIPOPROTEIN"/>
    <property type="match status" value="1"/>
</dbReference>
<dbReference type="Pfam" id="PF00884">
    <property type="entry name" value="Sulfatase"/>
    <property type="match status" value="1"/>
</dbReference>
<evidence type="ECO:0000313" key="3">
    <source>
        <dbReference type="EMBL" id="WXB16764.1"/>
    </source>
</evidence>
<feature type="domain" description="Sulfatase N-terminal" evidence="2">
    <location>
        <begin position="71"/>
        <end position="346"/>
    </location>
</feature>
<dbReference type="Gene3D" id="3.40.720.10">
    <property type="entry name" value="Alkaline Phosphatase, subunit A"/>
    <property type="match status" value="1"/>
</dbReference>
<dbReference type="CDD" id="cd16148">
    <property type="entry name" value="sulfatase_like"/>
    <property type="match status" value="1"/>
</dbReference>
<protein>
    <submittedName>
        <fullName evidence="3">Sulfatase-like hydrolase/transferase</fullName>
    </submittedName>
</protein>
<feature type="chain" id="PRO_5047432197" evidence="1">
    <location>
        <begin position="24"/>
        <end position="455"/>
    </location>
</feature>
<dbReference type="Gene3D" id="3.30.1120.10">
    <property type="match status" value="1"/>
</dbReference>
<proteinExistence type="predicted"/>
<gene>
    <name evidence="3" type="ORF">LZC94_05675</name>
</gene>
<dbReference type="EMBL" id="CP089984">
    <property type="protein sequence ID" value="WXB16764.1"/>
    <property type="molecule type" value="Genomic_DNA"/>
</dbReference>
<dbReference type="InterPro" id="IPR052701">
    <property type="entry name" value="GAG_Ulvan_Degrading_Sulfatases"/>
</dbReference>
<evidence type="ECO:0000259" key="2">
    <source>
        <dbReference type="Pfam" id="PF00884"/>
    </source>
</evidence>
<sequence>MRSRFVAASAGSYLVLATLVSLACSCSRSDASPPPPAASGAAATQPAARSEAPIADASAASATGAPRPPFNVLLITVDSLRADMPWMGYKRPIAPRLTELAGRSTVYTQAYATSSFTSKSLVGFLSGRYPSELARTGVFFTRYRDNPPFMCESLAKESIPCVAGQAHAYLDKGYAGIDRGFAAWRLVPKITFDYNTDPHVTSQKLTPLALELLGSPTIGDGTRPFFAWFHYMDPHDKYQGHEESPHWGTRPRDLYDEEVFYTDLWIGKLLDEVAQKPWAARTAIIVSADHGEAFGEHGRIKHAHEVYEELVHVPLMVFLPGQPARRIASTRSHLDLTPTMMDLLGAKPLEPALHGKSFAAELLGAPPAPSHDIVCDLPEDEFNQRRRSFRHDDWKLIAHGNDQSFELFDLASDPREEKDLFGKDRAMTRDMMTRYKEASHGIADLAPIGGIRHKD</sequence>
<dbReference type="InterPro" id="IPR000917">
    <property type="entry name" value="Sulfatase_N"/>
</dbReference>
<dbReference type="RefSeq" id="WP_394826394.1">
    <property type="nucleotide sequence ID" value="NZ_CP089984.1"/>
</dbReference>
<dbReference type="SUPFAM" id="SSF53649">
    <property type="entry name" value="Alkaline phosphatase-like"/>
    <property type="match status" value="1"/>
</dbReference>
<dbReference type="PANTHER" id="PTHR43751:SF3">
    <property type="entry name" value="SULFATASE N-TERMINAL DOMAIN-CONTAINING PROTEIN"/>
    <property type="match status" value="1"/>
</dbReference>
<evidence type="ECO:0000256" key="1">
    <source>
        <dbReference type="SAM" id="SignalP"/>
    </source>
</evidence>
<reference evidence="3 4" key="1">
    <citation type="submission" date="2021-12" db="EMBL/GenBank/DDBJ databases">
        <title>Discovery of the Pendulisporaceae a myxobacterial family with distinct sporulation behavior and unique specialized metabolism.</title>
        <authorList>
            <person name="Garcia R."/>
            <person name="Popoff A."/>
            <person name="Bader C.D."/>
            <person name="Loehr J."/>
            <person name="Walesch S."/>
            <person name="Walt C."/>
            <person name="Boldt J."/>
            <person name="Bunk B."/>
            <person name="Haeckl F.J.F.P.J."/>
            <person name="Gunesch A.P."/>
            <person name="Birkelbach J."/>
            <person name="Nuebel U."/>
            <person name="Pietschmann T."/>
            <person name="Bach T."/>
            <person name="Mueller R."/>
        </authorList>
    </citation>
    <scope>NUCLEOTIDE SEQUENCE [LARGE SCALE GENOMIC DNA]</scope>
    <source>
        <strain evidence="3 4">MSr11954</strain>
    </source>
</reference>
<name>A0ABZ2M0P0_9BACT</name>
<keyword evidence="4" id="KW-1185">Reference proteome</keyword>
<keyword evidence="1" id="KW-0732">Signal</keyword>
<evidence type="ECO:0000313" key="4">
    <source>
        <dbReference type="Proteomes" id="UP001370348"/>
    </source>
</evidence>
<dbReference type="InterPro" id="IPR017850">
    <property type="entry name" value="Alkaline_phosphatase_core_sf"/>
</dbReference>
<feature type="signal peptide" evidence="1">
    <location>
        <begin position="1"/>
        <end position="23"/>
    </location>
</feature>
<accession>A0ABZ2M0P0</accession>
<dbReference type="PANTHER" id="PTHR43751">
    <property type="entry name" value="SULFATASE"/>
    <property type="match status" value="1"/>
</dbReference>
<organism evidence="3 4">
    <name type="scientific">Pendulispora albinea</name>
    <dbReference type="NCBI Taxonomy" id="2741071"/>
    <lineage>
        <taxon>Bacteria</taxon>
        <taxon>Pseudomonadati</taxon>
        <taxon>Myxococcota</taxon>
        <taxon>Myxococcia</taxon>
        <taxon>Myxococcales</taxon>
        <taxon>Sorangiineae</taxon>
        <taxon>Pendulisporaceae</taxon>
        <taxon>Pendulispora</taxon>
    </lineage>
</organism>
<dbReference type="Proteomes" id="UP001370348">
    <property type="component" value="Chromosome"/>
</dbReference>